<dbReference type="Pfam" id="PF08807">
    <property type="entry name" value="DUF1798"/>
    <property type="match status" value="1"/>
</dbReference>
<accession>A0A2C6U5T3</accession>
<reference evidence="3" key="2">
    <citation type="submission" date="2017-10" db="EMBL/GenBank/DDBJ databases">
        <title>Staphylococcus edaphicus sp. nov., isolated in Antarctica, harbouring mecC gene and genomic islands essential in adaptation to extreme environment.</title>
        <authorList>
            <person name="Pantucek R."/>
            <person name="Sedlacek I."/>
            <person name="Indrakova A."/>
            <person name="Vrbovska V."/>
            <person name="Maslanova I."/>
            <person name="Kovarovic V."/>
            <person name="Svec P."/>
            <person name="Kralova S."/>
            <person name="Kristofova L."/>
            <person name="Keklakova J."/>
            <person name="Petras P."/>
            <person name="Doskar J."/>
        </authorList>
    </citation>
    <scope>NUCLEOTIDE SEQUENCE [LARGE SCALE GENOMIC DNA]</scope>
    <source>
        <strain evidence="3">CCM 5085</strain>
    </source>
</reference>
<dbReference type="OrthoDB" id="2418117at2"/>
<proteinExistence type="predicted"/>
<reference evidence="1" key="3">
    <citation type="submission" date="2017-10" db="EMBL/GenBank/DDBJ databases">
        <authorList>
            <person name="Vrbovska V."/>
            <person name="Kovarovic V."/>
            <person name="Indrakova A."/>
        </authorList>
    </citation>
    <scope>NUCLEOTIDE SEQUENCE</scope>
    <source>
        <strain evidence="1">CCM 8730</strain>
    </source>
</reference>
<dbReference type="RefSeq" id="WP_099090696.1">
    <property type="nucleotide sequence ID" value="NZ_CP093217.1"/>
</dbReference>
<dbReference type="EMBL" id="CP093217">
    <property type="protein sequence ID" value="UQW80410.1"/>
    <property type="molecule type" value="Genomic_DNA"/>
</dbReference>
<dbReference type="EMBL" id="MRZN01000015">
    <property type="protein sequence ID" value="PHK49212.1"/>
    <property type="molecule type" value="Genomic_DNA"/>
</dbReference>
<organism evidence="1 3">
    <name type="scientific">Staphylococcus edaphicus</name>
    <dbReference type="NCBI Taxonomy" id="1955013"/>
    <lineage>
        <taxon>Bacteria</taxon>
        <taxon>Bacillati</taxon>
        <taxon>Bacillota</taxon>
        <taxon>Bacilli</taxon>
        <taxon>Bacillales</taxon>
        <taxon>Staphylococcaceae</taxon>
        <taxon>Staphylococcus</taxon>
    </lineage>
</organism>
<evidence type="ECO:0000313" key="3">
    <source>
        <dbReference type="Proteomes" id="UP000223828"/>
    </source>
</evidence>
<reference evidence="1" key="1">
    <citation type="journal article" date="2017" name="Appl. Environ. Microbiol.">
        <title>Staphylococcus edaphicus sp. nov., isolated in Antarctica, harbours mecC gene and genomic islands with suspected role in adaptation to extreme environment.</title>
        <authorList>
            <person name="Pantucek R."/>
            <person name="Sedlacek I."/>
            <person name="Indrakova A."/>
            <person name="Vrbovska V."/>
            <person name="Maslanova I."/>
            <person name="Kovarovic V."/>
            <person name="Svec P."/>
            <person name="Kralova S."/>
            <person name="Kristofova L."/>
            <person name="Keklakova J."/>
            <person name="Petras P."/>
            <person name="Doskar J."/>
        </authorList>
    </citation>
    <scope>NUCLEOTIDE SEQUENCE</scope>
    <source>
        <strain evidence="1">CCM 8730</strain>
    </source>
</reference>
<dbReference type="AlphaFoldDB" id="A0A2C6U5T3"/>
<evidence type="ECO:0000313" key="2">
    <source>
        <dbReference type="EMBL" id="UQW80410.1"/>
    </source>
</evidence>
<gene>
    <name evidence="1" type="ORF">BTJ66_09340</name>
    <name evidence="2" type="ORF">MNY58_07260</name>
</gene>
<evidence type="ECO:0000313" key="1">
    <source>
        <dbReference type="EMBL" id="PHK49212.1"/>
    </source>
</evidence>
<dbReference type="Proteomes" id="UP001056588">
    <property type="component" value="Chromosome"/>
</dbReference>
<reference evidence="2" key="4">
    <citation type="submission" date="2022-03" db="EMBL/GenBank/DDBJ databases">
        <title>Complete Genome Sequence of Staphylococcus edaphicus strain CCM 8731.</title>
        <authorList>
            <person name="Rimmer C.O."/>
            <person name="Thomas J.C."/>
        </authorList>
    </citation>
    <scope>NUCLEOTIDE SEQUENCE</scope>
    <source>
        <strain evidence="2">CCM 8731</strain>
    </source>
</reference>
<sequence length="112" mass="13430">MQQLLMLLLDNVSKMSEKYEKAKSTGEDYDFYVDVVPFTKYIDQQLNHLITYEQSILQLQYMNKQKFDLLISNIESLSVECHFKRTSRKLFNEKVKAVQYDLSYIQRNEQCL</sequence>
<dbReference type="Gene3D" id="1.20.120.440">
    <property type="entry name" value="YppE-like"/>
    <property type="match status" value="1"/>
</dbReference>
<dbReference type="InterPro" id="IPR023351">
    <property type="entry name" value="YppE-like_sf"/>
</dbReference>
<evidence type="ECO:0000313" key="4">
    <source>
        <dbReference type="Proteomes" id="UP001056588"/>
    </source>
</evidence>
<name>A0A2C6U5T3_9STAP</name>
<dbReference type="SUPFAM" id="SSF140415">
    <property type="entry name" value="YppE-like"/>
    <property type="match status" value="1"/>
</dbReference>
<dbReference type="Proteomes" id="UP000223828">
    <property type="component" value="Unassembled WGS sequence"/>
</dbReference>
<protein>
    <submittedName>
        <fullName evidence="2">YppE family protein</fullName>
    </submittedName>
</protein>
<keyword evidence="4" id="KW-1185">Reference proteome</keyword>
<dbReference type="InterPro" id="IPR014913">
    <property type="entry name" value="YppE-like"/>
</dbReference>